<dbReference type="Pfam" id="PF00581">
    <property type="entry name" value="Rhodanese"/>
    <property type="match status" value="1"/>
</dbReference>
<dbReference type="PROSITE" id="PS50206">
    <property type="entry name" value="RHODANESE_3"/>
    <property type="match status" value="1"/>
</dbReference>
<dbReference type="PANTHER" id="PTHR43031">
    <property type="entry name" value="FAD-DEPENDENT OXIDOREDUCTASE"/>
    <property type="match status" value="1"/>
</dbReference>
<dbReference type="SUPFAM" id="SSF52821">
    <property type="entry name" value="Rhodanese/Cell cycle control phosphatase"/>
    <property type="match status" value="1"/>
</dbReference>
<protein>
    <submittedName>
        <fullName evidence="2">Rhodanese-like domain-containing protein</fullName>
    </submittedName>
</protein>
<dbReference type="PANTHER" id="PTHR43031:SF1">
    <property type="entry name" value="PYRIDINE NUCLEOTIDE-DISULPHIDE OXIDOREDUCTASE"/>
    <property type="match status" value="1"/>
</dbReference>
<dbReference type="Gene3D" id="3.40.250.10">
    <property type="entry name" value="Rhodanese-like domain"/>
    <property type="match status" value="1"/>
</dbReference>
<dbReference type="CDD" id="cd00158">
    <property type="entry name" value="RHOD"/>
    <property type="match status" value="1"/>
</dbReference>
<evidence type="ECO:0000313" key="3">
    <source>
        <dbReference type="Proteomes" id="UP001596297"/>
    </source>
</evidence>
<feature type="domain" description="Rhodanese" evidence="1">
    <location>
        <begin position="15"/>
        <end position="105"/>
    </location>
</feature>
<dbReference type="EMBL" id="JBHSWD010000001">
    <property type="protein sequence ID" value="MFC6590865.1"/>
    <property type="molecule type" value="Genomic_DNA"/>
</dbReference>
<comment type="caution">
    <text evidence="2">The sequence shown here is derived from an EMBL/GenBank/DDBJ whole genome shotgun (WGS) entry which is preliminary data.</text>
</comment>
<accession>A0ABW1Y983</accession>
<organism evidence="2 3">
    <name type="scientific">Deinococcus lacus</name>
    <dbReference type="NCBI Taxonomy" id="392561"/>
    <lineage>
        <taxon>Bacteria</taxon>
        <taxon>Thermotogati</taxon>
        <taxon>Deinococcota</taxon>
        <taxon>Deinococci</taxon>
        <taxon>Deinococcales</taxon>
        <taxon>Deinococcaceae</taxon>
        <taxon>Deinococcus</taxon>
    </lineage>
</organism>
<dbReference type="InterPro" id="IPR050229">
    <property type="entry name" value="GlpE_sulfurtransferase"/>
</dbReference>
<dbReference type="SMART" id="SM00450">
    <property type="entry name" value="RHOD"/>
    <property type="match status" value="1"/>
</dbReference>
<sequence length="107" mass="11514">MAIQDISPAEGLRRVQEGALLIDVREPDEYAAVHAKGAQPLALSELPSRFAELPKDRDLVLICRSGGRSARAGEFLVEQGYDAARLHNLAGGTAAWVEQGLPHVEAE</sequence>
<dbReference type="InterPro" id="IPR001763">
    <property type="entry name" value="Rhodanese-like_dom"/>
</dbReference>
<reference evidence="3" key="1">
    <citation type="journal article" date="2019" name="Int. J. Syst. Evol. Microbiol.">
        <title>The Global Catalogue of Microorganisms (GCM) 10K type strain sequencing project: providing services to taxonomists for standard genome sequencing and annotation.</title>
        <authorList>
            <consortium name="The Broad Institute Genomics Platform"/>
            <consortium name="The Broad Institute Genome Sequencing Center for Infectious Disease"/>
            <person name="Wu L."/>
            <person name="Ma J."/>
        </authorList>
    </citation>
    <scope>NUCLEOTIDE SEQUENCE [LARGE SCALE GENOMIC DNA]</scope>
    <source>
        <strain evidence="3">CGMCC 1.15772</strain>
    </source>
</reference>
<keyword evidence="3" id="KW-1185">Reference proteome</keyword>
<name>A0ABW1Y983_9DEIO</name>
<dbReference type="InterPro" id="IPR036873">
    <property type="entry name" value="Rhodanese-like_dom_sf"/>
</dbReference>
<dbReference type="Proteomes" id="UP001596297">
    <property type="component" value="Unassembled WGS sequence"/>
</dbReference>
<dbReference type="RefSeq" id="WP_380081871.1">
    <property type="nucleotide sequence ID" value="NZ_JBHSWD010000001.1"/>
</dbReference>
<evidence type="ECO:0000313" key="2">
    <source>
        <dbReference type="EMBL" id="MFC6590865.1"/>
    </source>
</evidence>
<proteinExistence type="predicted"/>
<evidence type="ECO:0000259" key="1">
    <source>
        <dbReference type="PROSITE" id="PS50206"/>
    </source>
</evidence>
<gene>
    <name evidence="2" type="ORF">ACFP81_01645</name>
</gene>